<evidence type="ECO:0000256" key="2">
    <source>
        <dbReference type="ARBA" id="ARBA00022643"/>
    </source>
</evidence>
<dbReference type="Proteomes" id="UP000294547">
    <property type="component" value="Unassembled WGS sequence"/>
</dbReference>
<evidence type="ECO:0000256" key="3">
    <source>
        <dbReference type="ARBA" id="ARBA00023002"/>
    </source>
</evidence>
<evidence type="ECO:0000259" key="7">
    <source>
        <dbReference type="Pfam" id="PF00296"/>
    </source>
</evidence>
<feature type="binding site" evidence="6">
    <location>
        <position position="53"/>
    </location>
    <ligand>
        <name>FMN</name>
        <dbReference type="ChEBI" id="CHEBI:58210"/>
    </ligand>
</feature>
<feature type="binding site" evidence="6">
    <location>
        <position position="99"/>
    </location>
    <ligand>
        <name>FMN</name>
        <dbReference type="ChEBI" id="CHEBI:58210"/>
    </ligand>
</feature>
<evidence type="ECO:0000256" key="6">
    <source>
        <dbReference type="PIRSR" id="PIRSR000337-1"/>
    </source>
</evidence>
<sequence length="435" mass="48289">MPKPFHLAWFMNFSVDEWNAPFSAGGDPWTGEFYIDMAKAMERACFDYIMIEDTLMIADAYGDSMEAYLKYALMGPKGDPAPLAAMIANHTSKLGVVATLSTMAYPPFMLARLCSTLDSIAQGRFGWNIVTTGENHAARNFGMDELPPRQMRYDMADEYVALVKQLWDSWSPGAVVRDRATDTYVDHAKVKPIDFEGRFYKCRGPLNCVRSPQGRPTFVQAGGSPRGRQFAAETADSIIAAASGTKAMKEYRDDIRRRAAEAGRDPDDIKVFFIVTPVLAETEAMAKEKLAFYTSTEAFMVKVLAQISSVTDIDFSRFSLDEELPRMTTNGEQGSLEAFAQWGTGKTLRQLVADRATRGLDGIVGTPAAVARRLGEVMEEVGGDGFLITSPFQKVSRQYVTEICEGLVPELQRLGLARTSYGDAPMHLRDRLREF</sequence>
<dbReference type="PANTHER" id="PTHR30011:SF16">
    <property type="entry name" value="C2H2 FINGER DOMAIN TRANSCRIPTION FACTOR (EUROFUNG)-RELATED"/>
    <property type="match status" value="1"/>
</dbReference>
<keyword evidence="4 8" id="KW-0503">Monooxygenase</keyword>
<dbReference type="GO" id="GO:0004497">
    <property type="term" value="F:monooxygenase activity"/>
    <property type="evidence" value="ECO:0007669"/>
    <property type="project" value="UniProtKB-KW"/>
</dbReference>
<keyword evidence="9" id="KW-1185">Reference proteome</keyword>
<dbReference type="GO" id="GO:0016705">
    <property type="term" value="F:oxidoreductase activity, acting on paired donors, with incorporation or reduction of molecular oxygen"/>
    <property type="evidence" value="ECO:0007669"/>
    <property type="project" value="InterPro"/>
</dbReference>
<organism evidence="8 9">
    <name type="scientific">Oharaeibacter diazotrophicus</name>
    <dbReference type="NCBI Taxonomy" id="1920512"/>
    <lineage>
        <taxon>Bacteria</taxon>
        <taxon>Pseudomonadati</taxon>
        <taxon>Pseudomonadota</taxon>
        <taxon>Alphaproteobacteria</taxon>
        <taxon>Hyphomicrobiales</taxon>
        <taxon>Pleomorphomonadaceae</taxon>
        <taxon>Oharaeibacter</taxon>
    </lineage>
</organism>
<dbReference type="RefSeq" id="WP_126535544.1">
    <property type="nucleotide sequence ID" value="NZ_BSPM01000008.1"/>
</dbReference>
<gene>
    <name evidence="8" type="ORF">EDD54_1265</name>
</gene>
<evidence type="ECO:0000256" key="1">
    <source>
        <dbReference type="ARBA" id="ARBA00022630"/>
    </source>
</evidence>
<dbReference type="Gene3D" id="3.20.20.30">
    <property type="entry name" value="Luciferase-like domain"/>
    <property type="match status" value="1"/>
</dbReference>
<feature type="domain" description="Luciferase-like" evidence="7">
    <location>
        <begin position="34"/>
        <end position="384"/>
    </location>
</feature>
<proteinExistence type="inferred from homology"/>
<keyword evidence="1 6" id="KW-0285">Flavoprotein</keyword>
<dbReference type="EMBL" id="SNXY01000006">
    <property type="protein sequence ID" value="TDP87371.1"/>
    <property type="molecule type" value="Genomic_DNA"/>
</dbReference>
<dbReference type="InterPro" id="IPR036661">
    <property type="entry name" value="Luciferase-like_sf"/>
</dbReference>
<dbReference type="AlphaFoldDB" id="A0A4R6RL37"/>
<dbReference type="InterPro" id="IPR051260">
    <property type="entry name" value="Diverse_substr_monoxygenases"/>
</dbReference>
<comment type="caution">
    <text evidence="8">The sequence shown here is derived from an EMBL/GenBank/DDBJ whole genome shotgun (WGS) entry which is preliminary data.</text>
</comment>
<name>A0A4R6RL37_9HYPH</name>
<dbReference type="SUPFAM" id="SSF51679">
    <property type="entry name" value="Bacterial luciferase-like"/>
    <property type="match status" value="1"/>
</dbReference>
<evidence type="ECO:0000256" key="5">
    <source>
        <dbReference type="ARBA" id="ARBA00033748"/>
    </source>
</evidence>
<evidence type="ECO:0000313" key="8">
    <source>
        <dbReference type="EMBL" id="TDP87371.1"/>
    </source>
</evidence>
<evidence type="ECO:0000313" key="9">
    <source>
        <dbReference type="Proteomes" id="UP000294547"/>
    </source>
</evidence>
<dbReference type="OrthoDB" id="9779442at2"/>
<feature type="binding site" evidence="6">
    <location>
        <position position="224"/>
    </location>
    <ligand>
        <name>FMN</name>
        <dbReference type="ChEBI" id="CHEBI:58210"/>
    </ligand>
</feature>
<dbReference type="InterPro" id="IPR011251">
    <property type="entry name" value="Luciferase-like_dom"/>
</dbReference>
<keyword evidence="3" id="KW-0560">Oxidoreductase</keyword>
<reference evidence="8 9" key="1">
    <citation type="submission" date="2019-03" db="EMBL/GenBank/DDBJ databases">
        <title>Genomic Encyclopedia of Type Strains, Phase IV (KMG-IV): sequencing the most valuable type-strain genomes for metagenomic binning, comparative biology and taxonomic classification.</title>
        <authorList>
            <person name="Goeker M."/>
        </authorList>
    </citation>
    <scope>NUCLEOTIDE SEQUENCE [LARGE SCALE GENOMIC DNA]</scope>
    <source>
        <strain evidence="8 9">DSM 102969</strain>
    </source>
</reference>
<dbReference type="InterPro" id="IPR016215">
    <property type="entry name" value="NTA_MOA"/>
</dbReference>
<comment type="similarity">
    <text evidence="5">Belongs to the NtaA/SnaA/DszA monooxygenase family.</text>
</comment>
<dbReference type="Pfam" id="PF00296">
    <property type="entry name" value="Bac_luciferase"/>
    <property type="match status" value="1"/>
</dbReference>
<dbReference type="NCBIfam" id="TIGR03860">
    <property type="entry name" value="FMN_nitrolo"/>
    <property type="match status" value="1"/>
</dbReference>
<accession>A0A4R6RL37</accession>
<dbReference type="PIRSF" id="PIRSF000337">
    <property type="entry name" value="NTA_MOA"/>
    <property type="match status" value="1"/>
</dbReference>
<dbReference type="PANTHER" id="PTHR30011">
    <property type="entry name" value="ALKANESULFONATE MONOOXYGENASE-RELATED"/>
    <property type="match status" value="1"/>
</dbReference>
<protein>
    <submittedName>
        <fullName evidence="8">FMN-dependent oxidoreductase (Nitrilotriacetate monooxygenase family)</fullName>
    </submittedName>
</protein>
<evidence type="ECO:0000256" key="4">
    <source>
        <dbReference type="ARBA" id="ARBA00023033"/>
    </source>
</evidence>
<keyword evidence="2 6" id="KW-0288">FMN</keyword>
<feature type="binding site" evidence="6">
    <location>
        <position position="153"/>
    </location>
    <ligand>
        <name>FMN</name>
        <dbReference type="ChEBI" id="CHEBI:58210"/>
    </ligand>
</feature>